<evidence type="ECO:0000313" key="1">
    <source>
        <dbReference type="EMBL" id="KKL53798.1"/>
    </source>
</evidence>
<accession>A0A0F9CWS7</accession>
<reference evidence="1" key="1">
    <citation type="journal article" date="2015" name="Nature">
        <title>Complex archaea that bridge the gap between prokaryotes and eukaryotes.</title>
        <authorList>
            <person name="Spang A."/>
            <person name="Saw J.H."/>
            <person name="Jorgensen S.L."/>
            <person name="Zaremba-Niedzwiedzka K."/>
            <person name="Martijn J."/>
            <person name="Lind A.E."/>
            <person name="van Eijk R."/>
            <person name="Schleper C."/>
            <person name="Guy L."/>
            <person name="Ettema T.J."/>
        </authorList>
    </citation>
    <scope>NUCLEOTIDE SEQUENCE</scope>
</reference>
<dbReference type="EMBL" id="LAZR01031423">
    <property type="protein sequence ID" value="KKL53798.1"/>
    <property type="molecule type" value="Genomic_DNA"/>
</dbReference>
<proteinExistence type="predicted"/>
<name>A0A0F9CWS7_9ZZZZ</name>
<comment type="caution">
    <text evidence="1">The sequence shown here is derived from an EMBL/GenBank/DDBJ whole genome shotgun (WGS) entry which is preliminary data.</text>
</comment>
<organism evidence="1">
    <name type="scientific">marine sediment metagenome</name>
    <dbReference type="NCBI Taxonomy" id="412755"/>
    <lineage>
        <taxon>unclassified sequences</taxon>
        <taxon>metagenomes</taxon>
        <taxon>ecological metagenomes</taxon>
    </lineage>
</organism>
<gene>
    <name evidence="1" type="ORF">LCGC14_2271810</name>
</gene>
<sequence>MNYKTKNFQELRNEVVDKFMALVELQKIDRAAKVDGPTIQVAVDDFEAVLSKWKRLK</sequence>
<protein>
    <submittedName>
        <fullName evidence="1">Uncharacterized protein</fullName>
    </submittedName>
</protein>
<dbReference type="AlphaFoldDB" id="A0A0F9CWS7"/>